<evidence type="ECO:0000313" key="2">
    <source>
        <dbReference type="EMBL" id="NEA23187.1"/>
    </source>
</evidence>
<feature type="domain" description="Protein kinase G tetratricopeptide repeat containing" evidence="1">
    <location>
        <begin position="2"/>
        <end position="96"/>
    </location>
</feature>
<dbReference type="SUPFAM" id="SSF48452">
    <property type="entry name" value="TPR-like"/>
    <property type="match status" value="1"/>
</dbReference>
<dbReference type="EMBL" id="JAAGLI010000296">
    <property type="protein sequence ID" value="NEA23187.1"/>
    <property type="molecule type" value="Genomic_DNA"/>
</dbReference>
<dbReference type="Gene3D" id="1.25.40.10">
    <property type="entry name" value="Tetratricopeptide repeat domain"/>
    <property type="match status" value="1"/>
</dbReference>
<dbReference type="InterPro" id="IPR011990">
    <property type="entry name" value="TPR-like_helical_dom_sf"/>
</dbReference>
<accession>A0A6L9QCD8</accession>
<dbReference type="Pfam" id="PF16918">
    <property type="entry name" value="PknG_TPR"/>
    <property type="match status" value="1"/>
</dbReference>
<sequence length="97" mass="10236">MYGLLPGEAAPKLALAYCRERTAPADAVRLYETVWRTDQSYLNAAFGLARVHLAAGDRAAAVAALDSVPRISIRYVPAQVAAVATAVRGRPPGELSA</sequence>
<name>A0A6L9QCD8_9ACTN</name>
<protein>
    <submittedName>
        <fullName evidence="2">Tetratricopeptide repeat protein</fullName>
    </submittedName>
</protein>
<organism evidence="2 3">
    <name type="scientific">Actinomadura bangladeshensis</name>
    <dbReference type="NCBI Taxonomy" id="453573"/>
    <lineage>
        <taxon>Bacteria</taxon>
        <taxon>Bacillati</taxon>
        <taxon>Actinomycetota</taxon>
        <taxon>Actinomycetes</taxon>
        <taxon>Streptosporangiales</taxon>
        <taxon>Thermomonosporaceae</taxon>
        <taxon>Actinomadura</taxon>
    </lineage>
</organism>
<dbReference type="Proteomes" id="UP000475532">
    <property type="component" value="Unassembled WGS sequence"/>
</dbReference>
<feature type="non-terminal residue" evidence="2">
    <location>
        <position position="97"/>
    </location>
</feature>
<dbReference type="InterPro" id="IPR031636">
    <property type="entry name" value="PknG_TPR"/>
</dbReference>
<comment type="caution">
    <text evidence="2">The sequence shown here is derived from an EMBL/GenBank/DDBJ whole genome shotgun (WGS) entry which is preliminary data.</text>
</comment>
<dbReference type="RefSeq" id="WP_163055416.1">
    <property type="nucleotide sequence ID" value="NZ_JAAGLI010000296.1"/>
</dbReference>
<reference evidence="2 3" key="1">
    <citation type="submission" date="2020-01" db="EMBL/GenBank/DDBJ databases">
        <title>Insect and environment-associated Actinomycetes.</title>
        <authorList>
            <person name="Currrie C."/>
            <person name="Chevrette M."/>
            <person name="Carlson C."/>
            <person name="Stubbendieck R."/>
            <person name="Wendt-Pienkowski E."/>
        </authorList>
    </citation>
    <scope>NUCLEOTIDE SEQUENCE [LARGE SCALE GENOMIC DNA]</scope>
    <source>
        <strain evidence="2 3">SID10258</strain>
    </source>
</reference>
<evidence type="ECO:0000313" key="3">
    <source>
        <dbReference type="Proteomes" id="UP000475532"/>
    </source>
</evidence>
<proteinExistence type="predicted"/>
<dbReference type="AlphaFoldDB" id="A0A6L9QCD8"/>
<feature type="non-terminal residue" evidence="2">
    <location>
        <position position="1"/>
    </location>
</feature>
<evidence type="ECO:0000259" key="1">
    <source>
        <dbReference type="Pfam" id="PF16918"/>
    </source>
</evidence>
<gene>
    <name evidence="2" type="ORF">G3I70_11875</name>
</gene>